<organism evidence="6 7">
    <name type="scientific">Cupriavidus oxalaticus</name>
    <dbReference type="NCBI Taxonomy" id="96344"/>
    <lineage>
        <taxon>Bacteria</taxon>
        <taxon>Pseudomonadati</taxon>
        <taxon>Pseudomonadota</taxon>
        <taxon>Betaproteobacteria</taxon>
        <taxon>Burkholderiales</taxon>
        <taxon>Burkholderiaceae</taxon>
        <taxon>Cupriavidus</taxon>
    </lineage>
</organism>
<dbReference type="PRINTS" id="PR00039">
    <property type="entry name" value="HTHLYSR"/>
</dbReference>
<evidence type="ECO:0000256" key="4">
    <source>
        <dbReference type="ARBA" id="ARBA00023163"/>
    </source>
</evidence>
<dbReference type="GO" id="GO:0003677">
    <property type="term" value="F:DNA binding"/>
    <property type="evidence" value="ECO:0007669"/>
    <property type="project" value="UniProtKB-KW"/>
</dbReference>
<gene>
    <name evidence="6" type="ORF">D2917_11515</name>
</gene>
<dbReference type="Gene3D" id="3.40.190.10">
    <property type="entry name" value="Periplasmic binding protein-like II"/>
    <property type="match status" value="2"/>
</dbReference>
<sequence>MPSLPPSSGSSGSSGSSRVSLRLLRYFAATAETGSTTAAARLLNVSQPSISVAIRELEALFDDALFARDAGTKLALTRFGARKLAQARQILGAATAFEIDKRGEGDAGEVRIGVFRTLAPAYLPAVLRLARERYPRLAVRFVEGDLAQLEDWLHSGQIELALTYDVGLPAEIGREVLAELRPYGLVPAGSKLARGKAAISLQALAREPLILIDLPHSREFLMAPFWQFGLQPEVRYRATSLELARSMVASGLGCALLITQVPASGQSASVVEKPILEETVRQPLVIAQAGTGQTRAAALLAECVREAVSETMAARAIPRKAGTAPARKLR</sequence>
<dbReference type="InterPro" id="IPR000847">
    <property type="entry name" value="LysR_HTH_N"/>
</dbReference>
<evidence type="ECO:0000259" key="5">
    <source>
        <dbReference type="PROSITE" id="PS50931"/>
    </source>
</evidence>
<keyword evidence="3" id="KW-0238">DNA-binding</keyword>
<dbReference type="Gene3D" id="1.10.10.10">
    <property type="entry name" value="Winged helix-like DNA-binding domain superfamily/Winged helix DNA-binding domain"/>
    <property type="match status" value="1"/>
</dbReference>
<keyword evidence="2" id="KW-0805">Transcription regulation</keyword>
<dbReference type="InterPro" id="IPR036388">
    <property type="entry name" value="WH-like_DNA-bd_sf"/>
</dbReference>
<evidence type="ECO:0000313" key="6">
    <source>
        <dbReference type="EMBL" id="QEZ44791.1"/>
    </source>
</evidence>
<dbReference type="SUPFAM" id="SSF53850">
    <property type="entry name" value="Periplasmic binding protein-like II"/>
    <property type="match status" value="1"/>
</dbReference>
<feature type="domain" description="HTH lysR-type" evidence="5">
    <location>
        <begin position="19"/>
        <end position="77"/>
    </location>
</feature>
<keyword evidence="4" id="KW-0804">Transcription</keyword>
<evidence type="ECO:0000256" key="1">
    <source>
        <dbReference type="ARBA" id="ARBA00009437"/>
    </source>
</evidence>
<dbReference type="Pfam" id="PF00126">
    <property type="entry name" value="HTH_1"/>
    <property type="match status" value="1"/>
</dbReference>
<dbReference type="SUPFAM" id="SSF46785">
    <property type="entry name" value="Winged helix' DNA-binding domain"/>
    <property type="match status" value="1"/>
</dbReference>
<evidence type="ECO:0000256" key="3">
    <source>
        <dbReference type="ARBA" id="ARBA00023125"/>
    </source>
</evidence>
<dbReference type="InterPro" id="IPR005119">
    <property type="entry name" value="LysR_subst-bd"/>
</dbReference>
<dbReference type="GO" id="GO:0003700">
    <property type="term" value="F:DNA-binding transcription factor activity"/>
    <property type="evidence" value="ECO:0007669"/>
    <property type="project" value="InterPro"/>
</dbReference>
<dbReference type="PROSITE" id="PS50931">
    <property type="entry name" value="HTH_LYSR"/>
    <property type="match status" value="1"/>
</dbReference>
<reference evidence="6 7" key="1">
    <citation type="submission" date="2018-09" db="EMBL/GenBank/DDBJ databases">
        <title>Complete genome sequence of Cupriavidus oxalaticus T2, a bacterium capable of phenol tolerance and degradation.</title>
        <authorList>
            <person name="Yan J."/>
        </authorList>
    </citation>
    <scope>NUCLEOTIDE SEQUENCE [LARGE SCALE GENOMIC DNA]</scope>
    <source>
        <strain evidence="6 7">T2</strain>
    </source>
</reference>
<evidence type="ECO:0000313" key="7">
    <source>
        <dbReference type="Proteomes" id="UP000325743"/>
    </source>
</evidence>
<dbReference type="Proteomes" id="UP000325743">
    <property type="component" value="Chromosome 1"/>
</dbReference>
<protein>
    <submittedName>
        <fullName evidence="6">LysR family transcriptional regulator</fullName>
    </submittedName>
</protein>
<comment type="similarity">
    <text evidence="1">Belongs to the LysR transcriptional regulatory family.</text>
</comment>
<evidence type="ECO:0000256" key="2">
    <source>
        <dbReference type="ARBA" id="ARBA00023015"/>
    </source>
</evidence>
<dbReference type="GO" id="GO:0032993">
    <property type="term" value="C:protein-DNA complex"/>
    <property type="evidence" value="ECO:0007669"/>
    <property type="project" value="TreeGrafter"/>
</dbReference>
<dbReference type="InterPro" id="IPR036390">
    <property type="entry name" value="WH_DNA-bd_sf"/>
</dbReference>
<dbReference type="AlphaFoldDB" id="A0A5P3VHS2"/>
<accession>A0A5P3VHS2</accession>
<dbReference type="PANTHER" id="PTHR30346">
    <property type="entry name" value="TRANSCRIPTIONAL DUAL REGULATOR HCAR-RELATED"/>
    <property type="match status" value="1"/>
</dbReference>
<dbReference type="PANTHER" id="PTHR30346:SF0">
    <property type="entry name" value="HCA OPERON TRANSCRIPTIONAL ACTIVATOR HCAR"/>
    <property type="match status" value="1"/>
</dbReference>
<name>A0A5P3VHS2_9BURK</name>
<dbReference type="Pfam" id="PF03466">
    <property type="entry name" value="LysR_substrate"/>
    <property type="match status" value="1"/>
</dbReference>
<dbReference type="RefSeq" id="WP_151070674.1">
    <property type="nucleotide sequence ID" value="NZ_CP032518.1"/>
</dbReference>
<dbReference type="EMBL" id="CP032518">
    <property type="protein sequence ID" value="QEZ44791.1"/>
    <property type="molecule type" value="Genomic_DNA"/>
</dbReference>
<proteinExistence type="inferred from homology"/>